<protein>
    <submittedName>
        <fullName evidence="1">Uncharacterized protein</fullName>
    </submittedName>
</protein>
<comment type="caution">
    <text evidence="1">The sequence shown here is derived from an EMBL/GenBank/DDBJ whole genome shotgun (WGS) entry which is preliminary data.</text>
</comment>
<evidence type="ECO:0000313" key="2">
    <source>
        <dbReference type="Proteomes" id="UP001151760"/>
    </source>
</evidence>
<organism evidence="1 2">
    <name type="scientific">Tanacetum coccineum</name>
    <dbReference type="NCBI Taxonomy" id="301880"/>
    <lineage>
        <taxon>Eukaryota</taxon>
        <taxon>Viridiplantae</taxon>
        <taxon>Streptophyta</taxon>
        <taxon>Embryophyta</taxon>
        <taxon>Tracheophyta</taxon>
        <taxon>Spermatophyta</taxon>
        <taxon>Magnoliopsida</taxon>
        <taxon>eudicotyledons</taxon>
        <taxon>Gunneridae</taxon>
        <taxon>Pentapetalae</taxon>
        <taxon>asterids</taxon>
        <taxon>campanulids</taxon>
        <taxon>Asterales</taxon>
        <taxon>Asteraceae</taxon>
        <taxon>Asteroideae</taxon>
        <taxon>Anthemideae</taxon>
        <taxon>Anthemidinae</taxon>
        <taxon>Tanacetum</taxon>
    </lineage>
</organism>
<dbReference type="Proteomes" id="UP001151760">
    <property type="component" value="Unassembled WGS sequence"/>
</dbReference>
<reference evidence="1" key="1">
    <citation type="journal article" date="2022" name="Int. J. Mol. Sci.">
        <title>Draft Genome of Tanacetum Coccineum: Genomic Comparison of Closely Related Tanacetum-Family Plants.</title>
        <authorList>
            <person name="Yamashiro T."/>
            <person name="Shiraishi A."/>
            <person name="Nakayama K."/>
            <person name="Satake H."/>
        </authorList>
    </citation>
    <scope>NUCLEOTIDE SEQUENCE</scope>
</reference>
<name>A0ABQ5G6Y0_9ASTR</name>
<gene>
    <name evidence="1" type="ORF">Tco_1030075</name>
</gene>
<accession>A0ABQ5G6Y0</accession>
<proteinExistence type="predicted"/>
<evidence type="ECO:0000313" key="1">
    <source>
        <dbReference type="EMBL" id="GJT70789.1"/>
    </source>
</evidence>
<sequence length="94" mass="9697">MRIVVCSCSDGDCLGKLGLFDWILKAPKEVVVTDCVDKEGTQESGTGGWDGGGGVGKSFEKYHVGGGFVSTVNEAASPTCVHIEGEATGKAYPV</sequence>
<dbReference type="EMBL" id="BQNB010018110">
    <property type="protein sequence ID" value="GJT70789.1"/>
    <property type="molecule type" value="Genomic_DNA"/>
</dbReference>
<keyword evidence="2" id="KW-1185">Reference proteome</keyword>
<reference evidence="1" key="2">
    <citation type="submission" date="2022-01" db="EMBL/GenBank/DDBJ databases">
        <authorList>
            <person name="Yamashiro T."/>
            <person name="Shiraishi A."/>
            <person name="Satake H."/>
            <person name="Nakayama K."/>
        </authorList>
    </citation>
    <scope>NUCLEOTIDE SEQUENCE</scope>
</reference>